<feature type="compositionally biased region" description="Basic and acidic residues" evidence="2">
    <location>
        <begin position="232"/>
        <end position="246"/>
    </location>
</feature>
<keyword evidence="1" id="KW-0802">TPR repeat</keyword>
<dbReference type="InterPro" id="IPR019734">
    <property type="entry name" value="TPR_rpt"/>
</dbReference>
<dbReference type="AlphaFoldDB" id="A0A1R2BVF3"/>
<evidence type="ECO:0000313" key="3">
    <source>
        <dbReference type="EMBL" id="OMJ80778.1"/>
    </source>
</evidence>
<dbReference type="SUPFAM" id="SSF48452">
    <property type="entry name" value="TPR-like"/>
    <property type="match status" value="1"/>
</dbReference>
<dbReference type="InterPro" id="IPR011990">
    <property type="entry name" value="TPR-like_helical_dom_sf"/>
</dbReference>
<feature type="repeat" description="TPR" evidence="1">
    <location>
        <begin position="135"/>
        <end position="168"/>
    </location>
</feature>
<dbReference type="EMBL" id="MPUH01000408">
    <property type="protein sequence ID" value="OMJ80778.1"/>
    <property type="molecule type" value="Genomic_DNA"/>
</dbReference>
<dbReference type="Gene3D" id="1.25.40.10">
    <property type="entry name" value="Tetratricopeptide repeat domain"/>
    <property type="match status" value="1"/>
</dbReference>
<feature type="compositionally biased region" description="Polar residues" evidence="2">
    <location>
        <begin position="301"/>
        <end position="312"/>
    </location>
</feature>
<feature type="compositionally biased region" description="Low complexity" evidence="2">
    <location>
        <begin position="247"/>
        <end position="256"/>
    </location>
</feature>
<gene>
    <name evidence="3" type="ORF">SteCoe_18886</name>
</gene>
<dbReference type="PROSITE" id="PS50096">
    <property type="entry name" value="IQ"/>
    <property type="match status" value="1"/>
</dbReference>
<reference evidence="3 4" key="1">
    <citation type="submission" date="2016-11" db="EMBL/GenBank/DDBJ databases">
        <title>The macronuclear genome of Stentor coeruleus: a giant cell with tiny introns.</title>
        <authorList>
            <person name="Slabodnick M."/>
            <person name="Ruby J.G."/>
            <person name="Reiff S.B."/>
            <person name="Swart E.C."/>
            <person name="Gosai S."/>
            <person name="Prabakaran S."/>
            <person name="Witkowska E."/>
            <person name="Larue G.E."/>
            <person name="Fisher S."/>
            <person name="Freeman R.M."/>
            <person name="Gunawardena J."/>
            <person name="Chu W."/>
            <person name="Stover N.A."/>
            <person name="Gregory B.D."/>
            <person name="Nowacki M."/>
            <person name="Derisi J."/>
            <person name="Roy S.W."/>
            <person name="Marshall W.F."/>
            <person name="Sood P."/>
        </authorList>
    </citation>
    <scope>NUCLEOTIDE SEQUENCE [LARGE SCALE GENOMIC DNA]</scope>
    <source>
        <strain evidence="3">WM001</strain>
    </source>
</reference>
<proteinExistence type="predicted"/>
<name>A0A1R2BVF3_9CILI</name>
<evidence type="ECO:0000256" key="1">
    <source>
        <dbReference type="PROSITE-ProRule" id="PRU00339"/>
    </source>
</evidence>
<protein>
    <submittedName>
        <fullName evidence="3">Uncharacterized protein</fullName>
    </submittedName>
</protein>
<organism evidence="3 4">
    <name type="scientific">Stentor coeruleus</name>
    <dbReference type="NCBI Taxonomy" id="5963"/>
    <lineage>
        <taxon>Eukaryota</taxon>
        <taxon>Sar</taxon>
        <taxon>Alveolata</taxon>
        <taxon>Ciliophora</taxon>
        <taxon>Postciliodesmatophora</taxon>
        <taxon>Heterotrichea</taxon>
        <taxon>Heterotrichida</taxon>
        <taxon>Stentoridae</taxon>
        <taxon>Stentor</taxon>
    </lineage>
</organism>
<dbReference type="SMART" id="SM00028">
    <property type="entry name" value="TPR"/>
    <property type="match status" value="3"/>
</dbReference>
<dbReference type="OrthoDB" id="19588at2759"/>
<comment type="caution">
    <text evidence="3">The sequence shown here is derived from an EMBL/GenBank/DDBJ whole genome shotgun (WGS) entry which is preliminary data.</text>
</comment>
<keyword evidence="4" id="KW-1185">Reference proteome</keyword>
<feature type="region of interest" description="Disordered" evidence="2">
    <location>
        <begin position="222"/>
        <end position="313"/>
    </location>
</feature>
<dbReference type="PROSITE" id="PS50005">
    <property type="entry name" value="TPR"/>
    <property type="match status" value="1"/>
</dbReference>
<dbReference type="Proteomes" id="UP000187209">
    <property type="component" value="Unassembled WGS sequence"/>
</dbReference>
<accession>A0A1R2BVF3</accession>
<feature type="compositionally biased region" description="Low complexity" evidence="2">
    <location>
        <begin position="277"/>
        <end position="288"/>
    </location>
</feature>
<sequence>MMNKATSPGKNIFEDKYLRCQLKSVRLLEKNQLEKAQKQLEGLQQVNYKPSIFEVLTLNNLSQVYMKQKMFNKAMVMLIKAWIKSKAQKDIESQVGTLFNLSAAASSLGIHIEALHYAIQAMQLLYESTNINLIVLAYYNVSVEYINLNKYQEAEQYLRKALEEANENQINDPSLCQLIITALNHILVRKNKDSDVHIEKVKKTTVMTYRKKSLKKNFSNSELTSATMAKPKKIEKVLRPLKKRNESNSSSRNINTSRKKTDKESNTSSTESIKDTSQLLRQSLSSSKSLRKVINSEKSSHQSTPLSSNSSVIGHLPGDEFGNRIQTIGDHINTIEKKLNDFVELCRPLKILTEDPDEQLDSHRIIGCNVAAIIILQKKARKRFYMKTIAAIKIQRAFRKYRNEKQLRSLLKFKDNPLFKQPAMSAKSNFSLTSPHKKF</sequence>
<evidence type="ECO:0000256" key="2">
    <source>
        <dbReference type="SAM" id="MobiDB-lite"/>
    </source>
</evidence>
<evidence type="ECO:0000313" key="4">
    <source>
        <dbReference type="Proteomes" id="UP000187209"/>
    </source>
</evidence>
<dbReference type="Pfam" id="PF13181">
    <property type="entry name" value="TPR_8"/>
    <property type="match status" value="1"/>
</dbReference>